<protein>
    <submittedName>
        <fullName evidence="1">Uncharacterized protein</fullName>
    </submittedName>
</protein>
<accession>A0A369W875</accession>
<sequence length="85" mass="9513">MAAFALLGFFITRTFNQQPPSWEPFYQACMAGTGSTEQRCSCFADYVHDRLNDDEISAVMENRVAGASFQDRVEKIVQQGSLACH</sequence>
<comment type="caution">
    <text evidence="1">The sequence shown here is derived from an EMBL/GenBank/DDBJ whole genome shotgun (WGS) entry which is preliminary data.</text>
</comment>
<evidence type="ECO:0000313" key="2">
    <source>
        <dbReference type="Proteomes" id="UP000253769"/>
    </source>
</evidence>
<gene>
    <name evidence="1" type="ORF">DV711_19090</name>
</gene>
<dbReference type="Proteomes" id="UP000253769">
    <property type="component" value="Unassembled WGS sequence"/>
</dbReference>
<name>A0A369W875_9GAMM</name>
<proteinExistence type="predicted"/>
<dbReference type="EMBL" id="QQOH01000006">
    <property type="protein sequence ID" value="RDE18200.1"/>
    <property type="molecule type" value="Genomic_DNA"/>
</dbReference>
<evidence type="ECO:0000313" key="1">
    <source>
        <dbReference type="EMBL" id="RDE18200.1"/>
    </source>
</evidence>
<reference evidence="1 2" key="1">
    <citation type="submission" date="2018-07" db="EMBL/GenBank/DDBJ databases">
        <title>Motiliproteus coralliicola sp. nov., a bacterium isolated from Coral.</title>
        <authorList>
            <person name="Wang G."/>
        </authorList>
    </citation>
    <scope>NUCLEOTIDE SEQUENCE [LARGE SCALE GENOMIC DNA]</scope>
    <source>
        <strain evidence="1 2">C34</strain>
    </source>
</reference>
<keyword evidence="2" id="KW-1185">Reference proteome</keyword>
<organism evidence="1 2">
    <name type="scientific">Motiliproteus coralliicola</name>
    <dbReference type="NCBI Taxonomy" id="2283196"/>
    <lineage>
        <taxon>Bacteria</taxon>
        <taxon>Pseudomonadati</taxon>
        <taxon>Pseudomonadota</taxon>
        <taxon>Gammaproteobacteria</taxon>
        <taxon>Oceanospirillales</taxon>
        <taxon>Oceanospirillaceae</taxon>
        <taxon>Motiliproteus</taxon>
    </lineage>
</organism>
<dbReference type="AlphaFoldDB" id="A0A369W875"/>